<keyword evidence="7 10" id="KW-0472">Membrane</keyword>
<comment type="similarity">
    <text evidence="1">Belongs to the VTI1 family.</text>
</comment>
<name>A0A2K1J4B8_PHYPA</name>
<sequence length="221" mass="25678">MSEIFDGYERQFCELCTHIKKRCKSVSSNETEKKQKYDELKTGLDQAESLIRRMDLEARTLIPPLKIALLTKLREYKSDLNVLKREAKNFLVSIDSLSARNELIDSRPGGLQSRFEADQRDRLVNATDRINRSGEKVKESRRQLIETEDLGVRILQDLHVQHQTLLHTQQMMHGVDTNIAKSSRLLSSMSQRFEKHKYIMTGIIAVLFLAIMFVIYIKSHK</sequence>
<dbReference type="FunFam" id="1.20.58.400:FF:000001">
    <property type="entry name" value="Vesicle transport through interaction with t-SNAREs homolog 1A"/>
    <property type="match status" value="1"/>
</dbReference>
<evidence type="ECO:0000256" key="1">
    <source>
        <dbReference type="ARBA" id="ARBA00006108"/>
    </source>
</evidence>
<keyword evidence="3 10" id="KW-0812">Transmembrane</keyword>
<dbReference type="Proteomes" id="UP000006727">
    <property type="component" value="Chromosome 17"/>
</dbReference>
<keyword evidence="2" id="KW-0813">Transport</keyword>
<dbReference type="AlphaFoldDB" id="A0A2K1J4B8"/>
<comment type="subcellular location">
    <subcellularLocation>
        <location evidence="8">Prevacuolar compartment membrane</location>
        <topology evidence="8">Single-pass type IV membrane protein</topology>
    </subcellularLocation>
</comment>
<dbReference type="GO" id="GO:0005789">
    <property type="term" value="C:endoplasmic reticulum membrane"/>
    <property type="evidence" value="ECO:0000318"/>
    <property type="project" value="GO_Central"/>
</dbReference>
<evidence type="ECO:0000256" key="7">
    <source>
        <dbReference type="ARBA" id="ARBA00023136"/>
    </source>
</evidence>
<evidence type="ECO:0000259" key="11">
    <source>
        <dbReference type="Pfam" id="PF05008"/>
    </source>
</evidence>
<reference evidence="12 14" key="1">
    <citation type="journal article" date="2008" name="Science">
        <title>The Physcomitrella genome reveals evolutionary insights into the conquest of land by plants.</title>
        <authorList>
            <person name="Rensing S."/>
            <person name="Lang D."/>
            <person name="Zimmer A."/>
            <person name="Terry A."/>
            <person name="Salamov A."/>
            <person name="Shapiro H."/>
            <person name="Nishiyama T."/>
            <person name="Perroud P.-F."/>
            <person name="Lindquist E."/>
            <person name="Kamisugi Y."/>
            <person name="Tanahashi T."/>
            <person name="Sakakibara K."/>
            <person name="Fujita T."/>
            <person name="Oishi K."/>
            <person name="Shin-I T."/>
            <person name="Kuroki Y."/>
            <person name="Toyoda A."/>
            <person name="Suzuki Y."/>
            <person name="Hashimoto A."/>
            <person name="Yamaguchi K."/>
            <person name="Sugano A."/>
            <person name="Kohara Y."/>
            <person name="Fujiyama A."/>
            <person name="Anterola A."/>
            <person name="Aoki S."/>
            <person name="Ashton N."/>
            <person name="Barbazuk W.B."/>
            <person name="Barker E."/>
            <person name="Bennetzen J."/>
            <person name="Bezanilla M."/>
            <person name="Blankenship R."/>
            <person name="Cho S.H."/>
            <person name="Dutcher S."/>
            <person name="Estelle M."/>
            <person name="Fawcett J.A."/>
            <person name="Gundlach H."/>
            <person name="Hanada K."/>
            <person name="Heyl A."/>
            <person name="Hicks K.A."/>
            <person name="Hugh J."/>
            <person name="Lohr M."/>
            <person name="Mayer K."/>
            <person name="Melkozernov A."/>
            <person name="Murata T."/>
            <person name="Nelson D."/>
            <person name="Pils B."/>
            <person name="Prigge M."/>
            <person name="Reiss B."/>
            <person name="Renner T."/>
            <person name="Rombauts S."/>
            <person name="Rushton P."/>
            <person name="Sanderfoot A."/>
            <person name="Schween G."/>
            <person name="Shiu S.-H."/>
            <person name="Stueber K."/>
            <person name="Theodoulou F.L."/>
            <person name="Tu H."/>
            <person name="Van de Peer Y."/>
            <person name="Verrier P.J."/>
            <person name="Waters E."/>
            <person name="Wood A."/>
            <person name="Yang L."/>
            <person name="Cove D."/>
            <person name="Cuming A."/>
            <person name="Hasebe M."/>
            <person name="Lucas S."/>
            <person name="Mishler D.B."/>
            <person name="Reski R."/>
            <person name="Grigoriev I."/>
            <person name="Quatrano R.S."/>
            <person name="Boore J.L."/>
        </authorList>
    </citation>
    <scope>NUCLEOTIDE SEQUENCE [LARGE SCALE GENOMIC DNA]</scope>
    <source>
        <strain evidence="13 14">cv. Gransden 2004</strain>
    </source>
</reference>
<dbReference type="InterPro" id="IPR010989">
    <property type="entry name" value="SNARE"/>
</dbReference>
<evidence type="ECO:0000313" key="13">
    <source>
        <dbReference type="EnsemblPlants" id="Pp3c17_17260V3.1"/>
    </source>
</evidence>
<feature type="transmembrane region" description="Helical" evidence="10">
    <location>
        <begin position="198"/>
        <end position="217"/>
    </location>
</feature>
<keyword evidence="5 10" id="KW-1133">Transmembrane helix</keyword>
<dbReference type="EnsemblPlants" id="Pp3c17_17260V3.1">
    <property type="protein sequence ID" value="Pp3c17_17260V3.1"/>
    <property type="gene ID" value="Pp3c17_17260"/>
</dbReference>
<dbReference type="RefSeq" id="XP_024400423.1">
    <property type="nucleotide sequence ID" value="XM_024544655.2"/>
</dbReference>
<dbReference type="GO" id="GO:0005484">
    <property type="term" value="F:SNAP receptor activity"/>
    <property type="evidence" value="ECO:0000318"/>
    <property type="project" value="GO_Central"/>
</dbReference>
<dbReference type="Gene3D" id="1.20.5.110">
    <property type="match status" value="1"/>
</dbReference>
<evidence type="ECO:0000313" key="12">
    <source>
        <dbReference type="EMBL" id="PNR36368.1"/>
    </source>
</evidence>
<dbReference type="GO" id="GO:0000149">
    <property type="term" value="F:SNARE binding"/>
    <property type="evidence" value="ECO:0000318"/>
    <property type="project" value="GO_Central"/>
</dbReference>
<keyword evidence="4" id="KW-0653">Protein transport</keyword>
<dbReference type="GeneID" id="112294343"/>
<evidence type="ECO:0000256" key="5">
    <source>
        <dbReference type="ARBA" id="ARBA00022989"/>
    </source>
</evidence>
<dbReference type="GO" id="GO:0006886">
    <property type="term" value="P:intracellular protein transport"/>
    <property type="evidence" value="ECO:0007669"/>
    <property type="project" value="InterPro"/>
</dbReference>
<dbReference type="InterPro" id="IPR038407">
    <property type="entry name" value="v-SNARE_N_sf"/>
</dbReference>
<dbReference type="Pfam" id="PF12352">
    <property type="entry name" value="V-SNARE_C"/>
    <property type="match status" value="1"/>
</dbReference>
<evidence type="ECO:0000256" key="4">
    <source>
        <dbReference type="ARBA" id="ARBA00022927"/>
    </source>
</evidence>
<dbReference type="PaxDb" id="3218-PP1S173_54V6.1"/>
<accession>A0A2K1J4B8</accession>
<protein>
    <recommendedName>
        <fullName evidence="11">Vesicle transport v-SNARE N-terminal domain-containing protein</fullName>
    </recommendedName>
</protein>
<evidence type="ECO:0000256" key="9">
    <source>
        <dbReference type="SAM" id="Coils"/>
    </source>
</evidence>
<evidence type="ECO:0000256" key="3">
    <source>
        <dbReference type="ARBA" id="ARBA00022692"/>
    </source>
</evidence>
<dbReference type="CDD" id="cd15862">
    <property type="entry name" value="SNARE_Vti1"/>
    <property type="match status" value="1"/>
</dbReference>
<dbReference type="Gene3D" id="1.20.58.400">
    <property type="entry name" value="t-snare proteins"/>
    <property type="match status" value="1"/>
</dbReference>
<reference evidence="12 14" key="2">
    <citation type="journal article" date="2018" name="Plant J.">
        <title>The Physcomitrella patens chromosome-scale assembly reveals moss genome structure and evolution.</title>
        <authorList>
            <person name="Lang D."/>
            <person name="Ullrich K.K."/>
            <person name="Murat F."/>
            <person name="Fuchs J."/>
            <person name="Jenkins J."/>
            <person name="Haas F.B."/>
            <person name="Piednoel M."/>
            <person name="Gundlach H."/>
            <person name="Van Bel M."/>
            <person name="Meyberg R."/>
            <person name="Vives C."/>
            <person name="Morata J."/>
            <person name="Symeonidi A."/>
            <person name="Hiss M."/>
            <person name="Muchero W."/>
            <person name="Kamisugi Y."/>
            <person name="Saleh O."/>
            <person name="Blanc G."/>
            <person name="Decker E.L."/>
            <person name="van Gessel N."/>
            <person name="Grimwood J."/>
            <person name="Hayes R.D."/>
            <person name="Graham S.W."/>
            <person name="Gunter L.E."/>
            <person name="McDaniel S.F."/>
            <person name="Hoernstein S.N.W."/>
            <person name="Larsson A."/>
            <person name="Li F.W."/>
            <person name="Perroud P.F."/>
            <person name="Phillips J."/>
            <person name="Ranjan P."/>
            <person name="Rokshar D.S."/>
            <person name="Rothfels C.J."/>
            <person name="Schneider L."/>
            <person name="Shu S."/>
            <person name="Stevenson D.W."/>
            <person name="Thummler F."/>
            <person name="Tillich M."/>
            <person name="Villarreal Aguilar J.C."/>
            <person name="Widiez T."/>
            <person name="Wong G.K."/>
            <person name="Wymore A."/>
            <person name="Zhang Y."/>
            <person name="Zimmer A.D."/>
            <person name="Quatrano R.S."/>
            <person name="Mayer K.F.X."/>
            <person name="Goodstein D."/>
            <person name="Casacuberta J.M."/>
            <person name="Vandepoele K."/>
            <person name="Reski R."/>
            <person name="Cuming A.C."/>
            <person name="Tuskan G.A."/>
            <person name="Maumus F."/>
            <person name="Salse J."/>
            <person name="Schmutz J."/>
            <person name="Rensing S.A."/>
        </authorList>
    </citation>
    <scope>NUCLEOTIDE SEQUENCE [LARGE SCALE GENOMIC DNA]</scope>
    <source>
        <strain evidence="13 14">cv. Gransden 2004</strain>
    </source>
</reference>
<dbReference type="SUPFAM" id="SSF58038">
    <property type="entry name" value="SNARE fusion complex"/>
    <property type="match status" value="1"/>
</dbReference>
<dbReference type="GO" id="GO:0031902">
    <property type="term" value="C:late endosome membrane"/>
    <property type="evidence" value="ECO:0000318"/>
    <property type="project" value="GO_Central"/>
</dbReference>
<dbReference type="InterPro" id="IPR007705">
    <property type="entry name" value="Vesicle_trsprt_v-SNARE_N"/>
</dbReference>
<proteinExistence type="inferred from homology"/>
<keyword evidence="6 9" id="KW-0175">Coiled coil</keyword>
<dbReference type="GO" id="GO:0005794">
    <property type="term" value="C:Golgi apparatus"/>
    <property type="evidence" value="ECO:0000318"/>
    <property type="project" value="GO_Central"/>
</dbReference>
<keyword evidence="14" id="KW-1185">Reference proteome</keyword>
<dbReference type="OrthoDB" id="430637at2759"/>
<dbReference type="STRING" id="3218.A0A2K1J4B8"/>
<dbReference type="FunFam" id="1.20.5.110:FF:000002">
    <property type="entry name" value="Vesicle transport through interaction with t-SNAREsB"/>
    <property type="match status" value="1"/>
</dbReference>
<dbReference type="PANTHER" id="PTHR21230:SF26">
    <property type="entry name" value="VESICLE TRANSPORT THROUGH INTERACTION WITH T-SNARES HOMOLOG 1A"/>
    <property type="match status" value="1"/>
</dbReference>
<evidence type="ECO:0000256" key="10">
    <source>
        <dbReference type="SAM" id="Phobius"/>
    </source>
</evidence>
<evidence type="ECO:0000256" key="6">
    <source>
        <dbReference type="ARBA" id="ARBA00023054"/>
    </source>
</evidence>
<dbReference type="GO" id="GO:0012507">
    <property type="term" value="C:ER to Golgi transport vesicle membrane"/>
    <property type="evidence" value="ECO:0000318"/>
    <property type="project" value="GO_Central"/>
</dbReference>
<dbReference type="Pfam" id="PF05008">
    <property type="entry name" value="V-SNARE"/>
    <property type="match status" value="1"/>
</dbReference>
<organism evidence="12">
    <name type="scientific">Physcomitrium patens</name>
    <name type="common">Spreading-leaved earth moss</name>
    <name type="synonym">Physcomitrella patens</name>
    <dbReference type="NCBI Taxonomy" id="3218"/>
    <lineage>
        <taxon>Eukaryota</taxon>
        <taxon>Viridiplantae</taxon>
        <taxon>Streptophyta</taxon>
        <taxon>Embryophyta</taxon>
        <taxon>Bryophyta</taxon>
        <taxon>Bryophytina</taxon>
        <taxon>Bryopsida</taxon>
        <taxon>Funariidae</taxon>
        <taxon>Funariales</taxon>
        <taxon>Funariaceae</taxon>
        <taxon>Physcomitrium</taxon>
    </lineage>
</organism>
<reference evidence="13" key="3">
    <citation type="submission" date="2020-12" db="UniProtKB">
        <authorList>
            <consortium name="EnsemblPlants"/>
        </authorList>
    </citation>
    <scope>IDENTIFICATION</scope>
</reference>
<evidence type="ECO:0000313" key="14">
    <source>
        <dbReference type="Proteomes" id="UP000006727"/>
    </source>
</evidence>
<dbReference type="GO" id="GO:0031201">
    <property type="term" value="C:SNARE complex"/>
    <property type="evidence" value="ECO:0000318"/>
    <property type="project" value="GO_Central"/>
</dbReference>
<dbReference type="SUPFAM" id="SSF47661">
    <property type="entry name" value="t-snare proteins"/>
    <property type="match status" value="1"/>
</dbReference>
<dbReference type="PANTHER" id="PTHR21230">
    <property type="entry name" value="VESICLE TRANSPORT V-SNARE PROTEIN VTI1-RELATED"/>
    <property type="match status" value="1"/>
</dbReference>
<dbReference type="EMBL" id="ABEU02000017">
    <property type="protein sequence ID" value="PNR36368.1"/>
    <property type="molecule type" value="Genomic_DNA"/>
</dbReference>
<evidence type="ECO:0000256" key="2">
    <source>
        <dbReference type="ARBA" id="ARBA00022448"/>
    </source>
</evidence>
<dbReference type="GO" id="GO:0006906">
    <property type="term" value="P:vesicle fusion"/>
    <property type="evidence" value="ECO:0000318"/>
    <property type="project" value="GO_Central"/>
</dbReference>
<evidence type="ECO:0000256" key="8">
    <source>
        <dbReference type="ARBA" id="ARBA00060376"/>
    </source>
</evidence>
<feature type="coiled-coil region" evidence="9">
    <location>
        <begin position="37"/>
        <end position="86"/>
    </location>
</feature>
<gene>
    <name evidence="13" type="primary">LOC112294343</name>
    <name evidence="12" type="ORF">PHYPA_022219</name>
</gene>
<dbReference type="Gramene" id="Pp3c17_17260V3.1">
    <property type="protein sequence ID" value="Pp3c17_17260V3.1"/>
    <property type="gene ID" value="Pp3c17_17260"/>
</dbReference>
<feature type="domain" description="Vesicle transport v-SNARE N-terminal" evidence="11">
    <location>
        <begin position="1"/>
        <end position="88"/>
    </location>
</feature>